<keyword evidence="2" id="KW-1185">Reference proteome</keyword>
<protein>
    <submittedName>
        <fullName evidence="1">Uncharacterized protein</fullName>
    </submittedName>
</protein>
<name>A0A1S7TY81_9HYPH</name>
<evidence type="ECO:0000313" key="2">
    <source>
        <dbReference type="Proteomes" id="UP000192140"/>
    </source>
</evidence>
<dbReference type="AlphaFoldDB" id="A0A1S7TY81"/>
<comment type="caution">
    <text evidence="1">The sequence shown here is derived from an EMBL/GenBank/DDBJ whole genome shotgun (WGS) entry which is preliminary data.</text>
</comment>
<evidence type="ECO:0000313" key="1">
    <source>
        <dbReference type="EMBL" id="CVI59572.1"/>
    </source>
</evidence>
<reference evidence="1" key="1">
    <citation type="submission" date="2016-01" db="EMBL/GenBank/DDBJ databases">
        <authorList>
            <person name="Regsiter A."/>
            <person name="william w."/>
        </authorList>
    </citation>
    <scope>NUCLEOTIDE SEQUENCE</scope>
    <source>
        <strain evidence="1">NCPPB 1641</strain>
    </source>
</reference>
<organism evidence="1 2">
    <name type="scientific">Agrobacterium deltaense NCPPB 1641</name>
    <dbReference type="NCBI Taxonomy" id="1183425"/>
    <lineage>
        <taxon>Bacteria</taxon>
        <taxon>Pseudomonadati</taxon>
        <taxon>Pseudomonadota</taxon>
        <taxon>Alphaproteobacteria</taxon>
        <taxon>Hyphomicrobiales</taxon>
        <taxon>Rhizobiaceae</taxon>
        <taxon>Rhizobium/Agrobacterium group</taxon>
        <taxon>Agrobacterium</taxon>
    </lineage>
</organism>
<proteinExistence type="predicted"/>
<dbReference type="Proteomes" id="UP000192140">
    <property type="component" value="Unassembled WGS sequence"/>
</dbReference>
<gene>
    <name evidence="1" type="ORF">AGR7A_Lc120596</name>
</gene>
<dbReference type="EMBL" id="FCNP01000033">
    <property type="protein sequence ID" value="CVI59572.1"/>
    <property type="molecule type" value="Genomic_DNA"/>
</dbReference>
<accession>A0A1S7TY81</accession>
<sequence length="30" mass="3380">MTNLETVRLEQVDYKLLIKSKFQPTAAAGN</sequence>